<protein>
    <submittedName>
        <fullName evidence="1">Uncharacterized protein</fullName>
    </submittedName>
</protein>
<name>A0A838AFY3_9PSEU</name>
<accession>A0A838AFY3</accession>
<organism evidence="1 2">
    <name type="scientific">Haloechinothrix aidingensis</name>
    <dbReference type="NCBI Taxonomy" id="2752311"/>
    <lineage>
        <taxon>Bacteria</taxon>
        <taxon>Bacillati</taxon>
        <taxon>Actinomycetota</taxon>
        <taxon>Actinomycetes</taxon>
        <taxon>Pseudonocardiales</taxon>
        <taxon>Pseudonocardiaceae</taxon>
        <taxon>Haloechinothrix</taxon>
    </lineage>
</organism>
<sequence>MSTLPPGLTHPYDTTRARREVFRHGHTFTWTLGDSYVAVQRGRVANASRATVLADQHPEHPPLTGRQPVVDWLVAPARGEWHRHRIMTLLADQWLRIQRATPREPA</sequence>
<comment type="caution">
    <text evidence="1">The sequence shown here is derived from an EMBL/GenBank/DDBJ whole genome shotgun (WGS) entry which is preliminary data.</text>
</comment>
<evidence type="ECO:0000313" key="1">
    <source>
        <dbReference type="EMBL" id="MBA0128304.1"/>
    </source>
</evidence>
<dbReference type="RefSeq" id="WP_180895108.1">
    <property type="nucleotide sequence ID" value="NZ_JACCKD010000012.1"/>
</dbReference>
<proteinExistence type="predicted"/>
<dbReference type="EMBL" id="JACCKD010000012">
    <property type="protein sequence ID" value="MBA0128304.1"/>
    <property type="molecule type" value="Genomic_DNA"/>
</dbReference>
<gene>
    <name evidence="1" type="ORF">H0B56_22390</name>
</gene>
<keyword evidence="2" id="KW-1185">Reference proteome</keyword>
<dbReference type="Proteomes" id="UP000582974">
    <property type="component" value="Unassembled WGS sequence"/>
</dbReference>
<evidence type="ECO:0000313" key="2">
    <source>
        <dbReference type="Proteomes" id="UP000582974"/>
    </source>
</evidence>
<dbReference type="AlphaFoldDB" id="A0A838AFY3"/>
<reference evidence="1 2" key="1">
    <citation type="submission" date="2020-07" db="EMBL/GenBank/DDBJ databases">
        <title>Genome of Haloechinothrix sp.</title>
        <authorList>
            <person name="Tang S.-K."/>
            <person name="Yang L."/>
            <person name="Zhu W.-Y."/>
        </authorList>
    </citation>
    <scope>NUCLEOTIDE SEQUENCE [LARGE SCALE GENOMIC DNA]</scope>
    <source>
        <strain evidence="1 2">YIM 98757</strain>
    </source>
</reference>